<accession>A0B963</accession>
<gene>
    <name evidence="1" type="ordered locus">Mthe_1463</name>
</gene>
<keyword evidence="2" id="KW-1185">Reference proteome</keyword>
<protein>
    <submittedName>
        <fullName evidence="1">Uncharacterized protein</fullName>
    </submittedName>
</protein>
<dbReference type="Proteomes" id="UP000000674">
    <property type="component" value="Chromosome"/>
</dbReference>
<organism evidence="1 2">
    <name type="scientific">Methanothrix thermoacetophila (strain DSM 6194 / JCM 14653 / NBRC 101360 / PT)</name>
    <name type="common">Methanosaeta thermophila</name>
    <dbReference type="NCBI Taxonomy" id="349307"/>
    <lineage>
        <taxon>Archaea</taxon>
        <taxon>Methanobacteriati</taxon>
        <taxon>Methanobacteriota</taxon>
        <taxon>Stenosarchaea group</taxon>
        <taxon>Methanomicrobia</taxon>
        <taxon>Methanotrichales</taxon>
        <taxon>Methanotrichaceae</taxon>
        <taxon>Methanothrix</taxon>
    </lineage>
</organism>
<dbReference type="KEGG" id="mtp:Mthe_1463"/>
<dbReference type="EMBL" id="CP000477">
    <property type="protein sequence ID" value="ABK15237.1"/>
    <property type="molecule type" value="Genomic_DNA"/>
</dbReference>
<dbReference type="AlphaFoldDB" id="A0B963"/>
<sequence length="242" mass="25240">MRYIALMLMLMIPLASAYHGGNTVSQSIDMSASGGYVSQSASNAAVVVGDNNNVNQKISQSASGNYVTQSAANAAVVIGNNNTVGQSTSQSANGNTISQSAANAVAVVGDLNTVNQLVSQSATGNEIYQSGWNTATIVGDGNTLSQQVVQTINMLPAHVDPSQTMSNSAYIMGSYNTVDQGLYGTIIAGTNNAPMYQSGRNYIQTNDPSGNYYSQRIRFALRAGPRAPVSQSGQNEIRIGPL</sequence>
<dbReference type="RefSeq" id="WP_011696629.1">
    <property type="nucleotide sequence ID" value="NC_008553.1"/>
</dbReference>
<dbReference type="GeneID" id="4462406"/>
<reference evidence="1 2" key="1">
    <citation type="submission" date="2006-10" db="EMBL/GenBank/DDBJ databases">
        <title>Complete sequence of Methanosaeta thermophila PT.</title>
        <authorList>
            <consortium name="US DOE Joint Genome Institute"/>
            <person name="Copeland A."/>
            <person name="Lucas S."/>
            <person name="Lapidus A."/>
            <person name="Barry K."/>
            <person name="Detter J.C."/>
            <person name="Glavina del Rio T."/>
            <person name="Hammon N."/>
            <person name="Israni S."/>
            <person name="Pitluck S."/>
            <person name="Chain P."/>
            <person name="Malfatti S."/>
            <person name="Shin M."/>
            <person name="Vergez L."/>
            <person name="Schmutz J."/>
            <person name="Larimer F."/>
            <person name="Land M."/>
            <person name="Hauser L."/>
            <person name="Kyrpides N."/>
            <person name="Kim E."/>
            <person name="Smith K.S."/>
            <person name="Ingram-Smith C."/>
            <person name="Richardson P."/>
        </authorList>
    </citation>
    <scope>NUCLEOTIDE SEQUENCE [LARGE SCALE GENOMIC DNA]</scope>
    <source>
        <strain evidence="2">DSM 6194 / JCM 14653 / NBRC 101360 / PT</strain>
    </source>
</reference>
<evidence type="ECO:0000313" key="1">
    <source>
        <dbReference type="EMBL" id="ABK15237.1"/>
    </source>
</evidence>
<dbReference type="HOGENOM" id="CLU_1145244_0_0_2"/>
<proteinExistence type="predicted"/>
<name>A0B963_METTP</name>
<evidence type="ECO:0000313" key="2">
    <source>
        <dbReference type="Proteomes" id="UP000000674"/>
    </source>
</evidence>